<protein>
    <recommendedName>
        <fullName evidence="4">Integrase</fullName>
    </recommendedName>
</protein>
<dbReference type="Gene3D" id="1.10.443.10">
    <property type="entry name" value="Intergrase catalytic core"/>
    <property type="match status" value="1"/>
</dbReference>
<dbReference type="eggNOG" id="COG0582">
    <property type="taxonomic scope" value="Bacteria"/>
</dbReference>
<keyword evidence="3" id="KW-1185">Reference proteome</keyword>
<proteinExistence type="predicted"/>
<name>A0A0L8L5U2_9ACTN</name>
<dbReference type="GO" id="GO:0003677">
    <property type="term" value="F:DNA binding"/>
    <property type="evidence" value="ECO:0007669"/>
    <property type="project" value="InterPro"/>
</dbReference>
<accession>A0A0L8L5U2</accession>
<dbReference type="Proteomes" id="UP000037251">
    <property type="component" value="Unassembled WGS sequence"/>
</dbReference>
<comment type="caution">
    <text evidence="2">The sequence shown here is derived from an EMBL/GenBank/DDBJ whole genome shotgun (WGS) entry which is preliminary data.</text>
</comment>
<organism evidence="2 3">
    <name type="scientific">Streptomyces resistomycificus</name>
    <dbReference type="NCBI Taxonomy" id="67356"/>
    <lineage>
        <taxon>Bacteria</taxon>
        <taxon>Bacillati</taxon>
        <taxon>Actinomycetota</taxon>
        <taxon>Actinomycetes</taxon>
        <taxon>Kitasatosporales</taxon>
        <taxon>Streptomycetaceae</taxon>
        <taxon>Streptomyces</taxon>
        <taxon>Streptomyces aurantiacus group</taxon>
    </lineage>
</organism>
<dbReference type="InterPro" id="IPR013762">
    <property type="entry name" value="Integrase-like_cat_sf"/>
</dbReference>
<gene>
    <name evidence="2" type="ORF">ADK37_22270</name>
</gene>
<dbReference type="EMBL" id="LGUS01000172">
    <property type="protein sequence ID" value="KOG33573.1"/>
    <property type="molecule type" value="Genomic_DNA"/>
</dbReference>
<reference evidence="3" key="1">
    <citation type="submission" date="2015-07" db="EMBL/GenBank/DDBJ databases">
        <authorList>
            <person name="Ju K.-S."/>
            <person name="Doroghazi J.R."/>
            <person name="Metcalf W.W."/>
        </authorList>
    </citation>
    <scope>NUCLEOTIDE SEQUENCE [LARGE SCALE GENOMIC DNA]</scope>
    <source>
        <strain evidence="3">NRRL 2290</strain>
    </source>
</reference>
<dbReference type="AlphaFoldDB" id="A0A0L8L5U2"/>
<dbReference type="PATRIC" id="fig|67356.5.peg.4744"/>
<keyword evidence="1" id="KW-0233">DNA recombination</keyword>
<dbReference type="SUPFAM" id="SSF56349">
    <property type="entry name" value="DNA breaking-rejoining enzymes"/>
    <property type="match status" value="1"/>
</dbReference>
<dbReference type="GO" id="GO:0015074">
    <property type="term" value="P:DNA integration"/>
    <property type="evidence" value="ECO:0007669"/>
    <property type="project" value="InterPro"/>
</dbReference>
<evidence type="ECO:0000256" key="1">
    <source>
        <dbReference type="ARBA" id="ARBA00023172"/>
    </source>
</evidence>
<evidence type="ECO:0000313" key="3">
    <source>
        <dbReference type="Proteomes" id="UP000037251"/>
    </source>
</evidence>
<sequence length="317" mass="34775">MYSHVSWCVPLERDVSGAILGYRPLEEPAEWPLVADGVRMVAAATCDSVPYTVPKVMLVLSGLATFAERAGLARDPLTWLAPETITRYLVTRPGLRGSTLQTYRSILLRVREALLWLETGQQPAPKLRASRQRPAPYTPPELARFLMWARGLPPLSTHGGSALALLALGAGCGLSRREVLADRGTHVTVLPSETVVVAVPGSDRLVVCRAMWEQVLADRARSAGDGYLFLPQRQTPEPKNGITNWVKRTQDGSTGLPELKLARLRSSWIVELLRQRVPEDVVAAAAGMSSTAGLAPYRSWVPKLTEEATRRMLRGWA</sequence>
<dbReference type="InterPro" id="IPR011010">
    <property type="entry name" value="DNA_brk_join_enz"/>
</dbReference>
<evidence type="ECO:0000313" key="2">
    <source>
        <dbReference type="EMBL" id="KOG33573.1"/>
    </source>
</evidence>
<dbReference type="STRING" id="67356.AQJ84_20255"/>
<dbReference type="GO" id="GO:0006310">
    <property type="term" value="P:DNA recombination"/>
    <property type="evidence" value="ECO:0007669"/>
    <property type="project" value="UniProtKB-KW"/>
</dbReference>
<evidence type="ECO:0008006" key="4">
    <source>
        <dbReference type="Google" id="ProtNLM"/>
    </source>
</evidence>